<evidence type="ECO:0000256" key="8">
    <source>
        <dbReference type="SAM" id="SignalP"/>
    </source>
</evidence>
<comment type="similarity">
    <text evidence="1 6 7">Belongs to the peptidase S8 family.</text>
</comment>
<keyword evidence="8" id="KW-0732">Signal</keyword>
<dbReference type="InterPro" id="IPR023827">
    <property type="entry name" value="Peptidase_S8_Asp-AS"/>
</dbReference>
<dbReference type="InterPro" id="IPR000209">
    <property type="entry name" value="Peptidase_S8/S53_dom"/>
</dbReference>
<evidence type="ECO:0000256" key="3">
    <source>
        <dbReference type="ARBA" id="ARBA00022801"/>
    </source>
</evidence>
<dbReference type="AlphaFoldDB" id="A0A554JCV0"/>
<sequence length="466" mass="49718">MKRSIRTIVLSAILASQFGFAFVVYASPVQKYIVQTNDSVLDLNIVNPSNLQEVFVDSKVSALKNTFSFESQYTLSELKEKLGSNISYIQENHNFKTDSVVVNDPGFSTDGYNTDRQWGLIKAKFPEAWEKTQGSNSVVVAVIDTGIDALHEDLFIGQVASGYDFLTKTIIPFGMNSDENGHGTLVAGVIAATPNNFRGIAGAAFTVTLMPLKALDATGSGNSSDVAAAIVWAADHGANVINMSLGGVGFANDVVLSNAITYAFKKNIVIVAAVGNDVAVTGGDLDVSPVFPVCNDNGENMVIGVAATDVYDLKTVFSNYGKSCVDVTAPGKRILSTINYDPNTKQPTPSAYAYASGTSLAAPFVSAEAALLKAFNSNLSNKEIRDRIIQSATPIDNLNQTQCSGKACNGLIGFGRIDVQNALDQVINKVTLIKEGDLVLVKGSQGMRIEKIVEEIMAEPEKKKEL</sequence>
<reference evidence="10 11" key="1">
    <citation type="submission" date="2017-07" db="EMBL/GenBank/DDBJ databases">
        <title>Mechanisms for carbon and nitrogen cycling indicate functional differentiation within the Candidate Phyla Radiation.</title>
        <authorList>
            <person name="Danczak R.E."/>
            <person name="Johnston M.D."/>
            <person name="Kenah C."/>
            <person name="Slattery M."/>
            <person name="Wrighton K.C."/>
            <person name="Wilkins M.J."/>
        </authorList>
    </citation>
    <scope>NUCLEOTIDE SEQUENCE [LARGE SCALE GENOMIC DNA]</scope>
    <source>
        <strain evidence="10">Gr01-1014_77</strain>
    </source>
</reference>
<dbReference type="Proteomes" id="UP000319613">
    <property type="component" value="Unassembled WGS sequence"/>
</dbReference>
<keyword evidence="4 6" id="KW-0720">Serine protease</keyword>
<feature type="active site" description="Charge relay system" evidence="5 6">
    <location>
        <position position="359"/>
    </location>
</feature>
<dbReference type="InterPro" id="IPR015500">
    <property type="entry name" value="Peptidase_S8_subtilisin-rel"/>
</dbReference>
<evidence type="ECO:0000313" key="10">
    <source>
        <dbReference type="EMBL" id="TSC66217.1"/>
    </source>
</evidence>
<dbReference type="InterPro" id="IPR022398">
    <property type="entry name" value="Peptidase_S8_His-AS"/>
</dbReference>
<evidence type="ECO:0000313" key="11">
    <source>
        <dbReference type="Proteomes" id="UP000319613"/>
    </source>
</evidence>
<dbReference type="SUPFAM" id="SSF52743">
    <property type="entry name" value="Subtilisin-like"/>
    <property type="match status" value="1"/>
</dbReference>
<dbReference type="PROSITE" id="PS00137">
    <property type="entry name" value="SUBTILASE_HIS"/>
    <property type="match status" value="1"/>
</dbReference>
<dbReference type="PRINTS" id="PR00723">
    <property type="entry name" value="SUBTILISIN"/>
</dbReference>
<evidence type="ECO:0000259" key="9">
    <source>
        <dbReference type="Pfam" id="PF00082"/>
    </source>
</evidence>
<feature type="active site" description="Charge relay system" evidence="5 6">
    <location>
        <position position="182"/>
    </location>
</feature>
<keyword evidence="2 6" id="KW-0645">Protease</keyword>
<evidence type="ECO:0000256" key="4">
    <source>
        <dbReference type="ARBA" id="ARBA00022825"/>
    </source>
</evidence>
<dbReference type="InterPro" id="IPR023828">
    <property type="entry name" value="Peptidase_S8_Ser-AS"/>
</dbReference>
<dbReference type="GO" id="GO:0006508">
    <property type="term" value="P:proteolysis"/>
    <property type="evidence" value="ECO:0007669"/>
    <property type="project" value="UniProtKB-KW"/>
</dbReference>
<dbReference type="Pfam" id="PF00082">
    <property type="entry name" value="Peptidase_S8"/>
    <property type="match status" value="1"/>
</dbReference>
<gene>
    <name evidence="10" type="ORF">G01um101477_163</name>
</gene>
<proteinExistence type="inferred from homology"/>
<evidence type="ECO:0000256" key="7">
    <source>
        <dbReference type="RuleBase" id="RU003355"/>
    </source>
</evidence>
<dbReference type="PROSITE" id="PS00138">
    <property type="entry name" value="SUBTILASE_SER"/>
    <property type="match status" value="1"/>
</dbReference>
<feature type="active site" description="Charge relay system" evidence="5 6">
    <location>
        <position position="144"/>
    </location>
</feature>
<dbReference type="PANTHER" id="PTHR43806">
    <property type="entry name" value="PEPTIDASE S8"/>
    <property type="match status" value="1"/>
</dbReference>
<comment type="caution">
    <text evidence="10">The sequence shown here is derived from an EMBL/GenBank/DDBJ whole genome shotgun (WGS) entry which is preliminary data.</text>
</comment>
<dbReference type="InterPro" id="IPR036852">
    <property type="entry name" value="Peptidase_S8/S53_dom_sf"/>
</dbReference>
<dbReference type="InterPro" id="IPR050131">
    <property type="entry name" value="Peptidase_S8_subtilisin-like"/>
</dbReference>
<dbReference type="PROSITE" id="PS00136">
    <property type="entry name" value="SUBTILASE_ASP"/>
    <property type="match status" value="1"/>
</dbReference>
<name>A0A554JCV0_9BACT</name>
<dbReference type="Gene3D" id="3.40.50.200">
    <property type="entry name" value="Peptidase S8/S53 domain"/>
    <property type="match status" value="1"/>
</dbReference>
<evidence type="ECO:0000256" key="6">
    <source>
        <dbReference type="PROSITE-ProRule" id="PRU01240"/>
    </source>
</evidence>
<dbReference type="EMBL" id="VMFF01000011">
    <property type="protein sequence ID" value="TSC66217.1"/>
    <property type="molecule type" value="Genomic_DNA"/>
</dbReference>
<feature type="signal peptide" evidence="8">
    <location>
        <begin position="1"/>
        <end position="21"/>
    </location>
</feature>
<evidence type="ECO:0000256" key="5">
    <source>
        <dbReference type="PIRSR" id="PIRSR615500-1"/>
    </source>
</evidence>
<evidence type="ECO:0000256" key="2">
    <source>
        <dbReference type="ARBA" id="ARBA00022670"/>
    </source>
</evidence>
<evidence type="ECO:0000256" key="1">
    <source>
        <dbReference type="ARBA" id="ARBA00011073"/>
    </source>
</evidence>
<keyword evidence="3 6" id="KW-0378">Hydrolase</keyword>
<dbReference type="PANTHER" id="PTHR43806:SF11">
    <property type="entry name" value="CEREVISIN-RELATED"/>
    <property type="match status" value="1"/>
</dbReference>
<organism evidence="10 11">
    <name type="scientific">Candidatus Doudnabacteria bacterium Gr01-1014_77</name>
    <dbReference type="NCBI Taxonomy" id="2017133"/>
    <lineage>
        <taxon>Bacteria</taxon>
        <taxon>Candidatus Doudnaibacteriota</taxon>
    </lineage>
</organism>
<accession>A0A554JCV0</accession>
<dbReference type="GO" id="GO:0004252">
    <property type="term" value="F:serine-type endopeptidase activity"/>
    <property type="evidence" value="ECO:0007669"/>
    <property type="project" value="UniProtKB-UniRule"/>
</dbReference>
<dbReference type="PROSITE" id="PS51892">
    <property type="entry name" value="SUBTILASE"/>
    <property type="match status" value="1"/>
</dbReference>
<feature type="non-terminal residue" evidence="10">
    <location>
        <position position="466"/>
    </location>
</feature>
<feature type="chain" id="PRO_5021718115" evidence="8">
    <location>
        <begin position="22"/>
        <end position="466"/>
    </location>
</feature>
<feature type="domain" description="Peptidase S8/S53" evidence="9">
    <location>
        <begin position="136"/>
        <end position="415"/>
    </location>
</feature>
<protein>
    <submittedName>
        <fullName evidence="10">Thermophilic serine proteinase (Ak.1 protease)</fullName>
    </submittedName>
</protein>